<feature type="region of interest" description="Disordered" evidence="1">
    <location>
        <begin position="1"/>
        <end position="53"/>
    </location>
</feature>
<keyword evidence="3" id="KW-1185">Reference proteome</keyword>
<reference evidence="3" key="1">
    <citation type="submission" date="2017-01" db="EMBL/GenBank/DDBJ databases">
        <authorList>
            <person name="Varghese N."/>
            <person name="Submissions S."/>
        </authorList>
    </citation>
    <scope>NUCLEOTIDE SEQUENCE [LARGE SCALE GENOMIC DNA]</scope>
    <source>
        <strain evidence="3">3bp</strain>
    </source>
</reference>
<feature type="compositionally biased region" description="Basic and acidic residues" evidence="1">
    <location>
        <begin position="250"/>
        <end position="260"/>
    </location>
</feature>
<evidence type="ECO:0000256" key="1">
    <source>
        <dbReference type="SAM" id="MobiDB-lite"/>
    </source>
</evidence>
<evidence type="ECO:0000313" key="2">
    <source>
        <dbReference type="EMBL" id="SIQ46002.1"/>
    </source>
</evidence>
<evidence type="ECO:0000313" key="3">
    <source>
        <dbReference type="Proteomes" id="UP000186235"/>
    </source>
</evidence>
<gene>
    <name evidence="2" type="ORF">SAMN05518682_2579</name>
</gene>
<feature type="compositionally biased region" description="Low complexity" evidence="1">
    <location>
        <begin position="314"/>
        <end position="323"/>
    </location>
</feature>
<dbReference type="Proteomes" id="UP000186235">
    <property type="component" value="Unassembled WGS sequence"/>
</dbReference>
<dbReference type="AlphaFoldDB" id="A0A1N6SY56"/>
<feature type="compositionally biased region" description="Basic residues" evidence="1">
    <location>
        <begin position="207"/>
        <end position="230"/>
    </location>
</feature>
<dbReference type="EMBL" id="FTMI01000004">
    <property type="protein sequence ID" value="SIQ46002.1"/>
    <property type="molecule type" value="Genomic_DNA"/>
</dbReference>
<accession>A0A1N6SY56</accession>
<feature type="compositionally biased region" description="Basic residues" evidence="1">
    <location>
        <begin position="38"/>
        <end position="50"/>
    </location>
</feature>
<name>A0A1N6SY56_9MICO</name>
<protein>
    <submittedName>
        <fullName evidence="2">Uncharacterized protein</fullName>
    </submittedName>
</protein>
<sequence>MGSHLVEIGALEHPVPRCGTPLHGGDPSVRRPPAGRGHGPRGRRSPHRRCGPREVVSELQVPDLDVECAVSEIPTRPLVGARVFDAPPLMPRVVSGVRHRSEARTGERTDVRVQPPVWNTEMHSSPAGKLNTWPEARVVPWLLRPRTPVPPTKRCTDSGIGEPPGQDLPFSSGAHTPRPRAPLRAPVLRPMTDRPLIDGLGQESGGRRRTRGRGRACRRGPRRPGRRRGRGSPARGSGPRDARGTSGDPRPPRPGRDGAGSRRGRPGQSCPTAQLPSARRLASRCAAGRGRRRCCSRPGAAATTCLGSRRARVRTPGTPGPRTTRARAC</sequence>
<feature type="region of interest" description="Disordered" evidence="1">
    <location>
        <begin position="144"/>
        <end position="277"/>
    </location>
</feature>
<organism evidence="2 3">
    <name type="scientific">Cellulosimicrobium aquatile</name>
    <dbReference type="NCBI Taxonomy" id="1612203"/>
    <lineage>
        <taxon>Bacteria</taxon>
        <taxon>Bacillati</taxon>
        <taxon>Actinomycetota</taxon>
        <taxon>Actinomycetes</taxon>
        <taxon>Micrococcales</taxon>
        <taxon>Promicromonosporaceae</taxon>
        <taxon>Cellulosimicrobium</taxon>
    </lineage>
</organism>
<feature type="region of interest" description="Disordered" evidence="1">
    <location>
        <begin position="306"/>
        <end position="329"/>
    </location>
</feature>
<proteinExistence type="predicted"/>